<organism evidence="1 2">
    <name type="scientific">Flavobacterium bomense</name>
    <dbReference type="NCBI Taxonomy" id="2497483"/>
    <lineage>
        <taxon>Bacteria</taxon>
        <taxon>Pseudomonadati</taxon>
        <taxon>Bacteroidota</taxon>
        <taxon>Flavobacteriia</taxon>
        <taxon>Flavobacteriales</taxon>
        <taxon>Flavobacteriaceae</taxon>
        <taxon>Flavobacterium</taxon>
    </lineage>
</organism>
<evidence type="ECO:0000313" key="2">
    <source>
        <dbReference type="Proteomes" id="UP000280825"/>
    </source>
</evidence>
<dbReference type="RefSeq" id="WP_126563164.1">
    <property type="nucleotide sequence ID" value="NZ_RYDJ01000136.1"/>
</dbReference>
<dbReference type="EMBL" id="RYDJ01000136">
    <property type="protein sequence ID" value="RTY97008.1"/>
    <property type="molecule type" value="Genomic_DNA"/>
</dbReference>
<dbReference type="Proteomes" id="UP000280825">
    <property type="component" value="Unassembled WGS sequence"/>
</dbReference>
<protein>
    <submittedName>
        <fullName evidence="1">Uncharacterized protein</fullName>
    </submittedName>
</protein>
<evidence type="ECO:0000313" key="1">
    <source>
        <dbReference type="EMBL" id="RTY97008.1"/>
    </source>
</evidence>
<accession>A0A432CA83</accession>
<comment type="caution">
    <text evidence="1">The sequence shown here is derived from an EMBL/GenBank/DDBJ whole genome shotgun (WGS) entry which is preliminary data.</text>
</comment>
<proteinExistence type="predicted"/>
<reference evidence="1 2" key="1">
    <citation type="submission" date="2018-12" db="EMBL/GenBank/DDBJ databases">
        <title>Flavobacterium sp. nov., isolated from glacier ice.</title>
        <authorList>
            <person name="Liu Q."/>
            <person name="Xin Y.-H."/>
        </authorList>
    </citation>
    <scope>NUCLEOTIDE SEQUENCE [LARGE SCALE GENOMIC DNA]</scope>
    <source>
        <strain evidence="1 2">RB1N8</strain>
    </source>
</reference>
<sequence length="133" mass="15184">MKNKNATDTLNEMIIVQRMIYDNDLEQLKNQFDVAYQSVKPINLIKNLFHEVTASPEIKNDLLSNIIGFGTGFISKKLLFGFTHNPIKKVFGTLFEFAVANMASKHSEGIKSIGENIFKRFFNKNKTNQNLNP</sequence>
<keyword evidence="2" id="KW-1185">Reference proteome</keyword>
<name>A0A432CA83_9FLAO</name>
<gene>
    <name evidence="1" type="ORF">EKL98_16185</name>
</gene>
<dbReference type="AlphaFoldDB" id="A0A432CA83"/>